<organism evidence="6">
    <name type="scientific">hydrothermal vent metagenome</name>
    <dbReference type="NCBI Taxonomy" id="652676"/>
    <lineage>
        <taxon>unclassified sequences</taxon>
        <taxon>metagenomes</taxon>
        <taxon>ecological metagenomes</taxon>
    </lineage>
</organism>
<dbReference type="SMART" id="SM00650">
    <property type="entry name" value="rADc"/>
    <property type="match status" value="1"/>
</dbReference>
<dbReference type="Pfam" id="PF01135">
    <property type="entry name" value="PCMT"/>
    <property type="match status" value="1"/>
</dbReference>
<evidence type="ECO:0000256" key="1">
    <source>
        <dbReference type="ARBA" id="ARBA00005369"/>
    </source>
</evidence>
<gene>
    <name evidence="6" type="ORF">MNBD_GAMMA23-1498</name>
</gene>
<dbReference type="EMBL" id="UOFT01000076">
    <property type="protein sequence ID" value="VAW99244.1"/>
    <property type="molecule type" value="Genomic_DNA"/>
</dbReference>
<accession>A0A3B1AYW8</accession>
<evidence type="ECO:0000256" key="4">
    <source>
        <dbReference type="ARBA" id="ARBA00022691"/>
    </source>
</evidence>
<evidence type="ECO:0000256" key="3">
    <source>
        <dbReference type="ARBA" id="ARBA00022679"/>
    </source>
</evidence>
<evidence type="ECO:0000259" key="5">
    <source>
        <dbReference type="SMART" id="SM00650"/>
    </source>
</evidence>
<sequence length="217" mass="24342">MNFETARYNMIEQQIRPWNVLDLTVLNLLDEIHREDFVPAAYKSMAFSDFEIPLGNGEHMLAPRVEARLLQELNVQPHETVLEIGTGSGYMTALLAQLALRVFSVEIDQDLSTDAGRKLASHDISNVTLEIGDAASGWDNHTPYDVILLTGSTPKLSDKFEQSLNINGRLLAVVGDEPNMEVQRITRISDSEFKRENLFETVIPALKNAPEPARFSF</sequence>
<dbReference type="InterPro" id="IPR000682">
    <property type="entry name" value="PCMT"/>
</dbReference>
<feature type="domain" description="Ribosomal RNA adenine methylase transferase N-terminal" evidence="5">
    <location>
        <begin position="65"/>
        <end position="197"/>
    </location>
</feature>
<dbReference type="GO" id="GO:0004719">
    <property type="term" value="F:protein-L-isoaspartate (D-aspartate) O-methyltransferase activity"/>
    <property type="evidence" value="ECO:0007669"/>
    <property type="project" value="UniProtKB-EC"/>
</dbReference>
<reference evidence="6" key="1">
    <citation type="submission" date="2018-06" db="EMBL/GenBank/DDBJ databases">
        <authorList>
            <person name="Zhirakovskaya E."/>
        </authorList>
    </citation>
    <scope>NUCLEOTIDE SEQUENCE</scope>
</reference>
<dbReference type="InterPro" id="IPR020596">
    <property type="entry name" value="rRNA_Ade_Mease_Trfase_CS"/>
</dbReference>
<dbReference type="SUPFAM" id="SSF53335">
    <property type="entry name" value="S-adenosyl-L-methionine-dependent methyltransferases"/>
    <property type="match status" value="1"/>
</dbReference>
<dbReference type="CDD" id="cd02440">
    <property type="entry name" value="AdoMet_MTases"/>
    <property type="match status" value="1"/>
</dbReference>
<dbReference type="InterPro" id="IPR029063">
    <property type="entry name" value="SAM-dependent_MTases_sf"/>
</dbReference>
<dbReference type="EC" id="2.1.1.77" evidence="6"/>
<dbReference type="AlphaFoldDB" id="A0A3B1AYW8"/>
<dbReference type="InterPro" id="IPR020598">
    <property type="entry name" value="rRNA_Ade_methylase_Trfase_N"/>
</dbReference>
<name>A0A3B1AYW8_9ZZZZ</name>
<dbReference type="Gene3D" id="3.40.50.150">
    <property type="entry name" value="Vaccinia Virus protein VP39"/>
    <property type="match status" value="1"/>
</dbReference>
<dbReference type="GO" id="GO:0000179">
    <property type="term" value="F:rRNA (adenine-N6,N6-)-dimethyltransferase activity"/>
    <property type="evidence" value="ECO:0007669"/>
    <property type="project" value="InterPro"/>
</dbReference>
<proteinExistence type="inferred from homology"/>
<dbReference type="GO" id="GO:0005737">
    <property type="term" value="C:cytoplasm"/>
    <property type="evidence" value="ECO:0007669"/>
    <property type="project" value="TreeGrafter"/>
</dbReference>
<keyword evidence="3 6" id="KW-0808">Transferase</keyword>
<dbReference type="PROSITE" id="PS01131">
    <property type="entry name" value="RRNA_A_DIMETH"/>
    <property type="match status" value="1"/>
</dbReference>
<evidence type="ECO:0000256" key="2">
    <source>
        <dbReference type="ARBA" id="ARBA00022603"/>
    </source>
</evidence>
<comment type="similarity">
    <text evidence="1">Belongs to the methyltransferase superfamily. L-isoaspartyl/D-aspartyl protein methyltransferase family.</text>
</comment>
<evidence type="ECO:0000313" key="6">
    <source>
        <dbReference type="EMBL" id="VAW99244.1"/>
    </source>
</evidence>
<keyword evidence="2 6" id="KW-0489">Methyltransferase</keyword>
<protein>
    <submittedName>
        <fullName evidence="6">Protein-L-isoaspartate O-methyltransferase</fullName>
        <ecNumber evidence="6">2.1.1.77</ecNumber>
    </submittedName>
</protein>
<dbReference type="PANTHER" id="PTHR11579:SF18">
    <property type="entry name" value="PROTEIN-L-ISOASPARTATE O-METHYLTRANSFERASE"/>
    <property type="match status" value="1"/>
</dbReference>
<keyword evidence="4" id="KW-0949">S-adenosyl-L-methionine</keyword>
<dbReference type="PANTHER" id="PTHR11579">
    <property type="entry name" value="PROTEIN-L-ISOASPARTATE O-METHYLTRANSFERASE"/>
    <property type="match status" value="1"/>
</dbReference>